<reference evidence="19" key="2">
    <citation type="submission" date="2025-09" db="UniProtKB">
        <authorList>
            <consortium name="Ensembl"/>
        </authorList>
    </citation>
    <scope>IDENTIFICATION</scope>
</reference>
<proteinExistence type="predicted"/>
<comment type="subcellular location">
    <subcellularLocation>
        <location evidence="2">Secreted</location>
    </subcellularLocation>
</comment>
<comment type="caution">
    <text evidence="14">Lacks conserved residue(s) required for the propagation of feature annotation.</text>
</comment>
<keyword evidence="8 15" id="KW-0732">Signal</keyword>
<keyword evidence="9" id="KW-0677">Repeat</keyword>
<dbReference type="InterPro" id="IPR043504">
    <property type="entry name" value="Peptidase_S1_PA_chymotrypsin"/>
</dbReference>
<feature type="domain" description="EGF-like" evidence="16">
    <location>
        <begin position="86"/>
        <end position="122"/>
    </location>
</feature>
<dbReference type="InterPro" id="IPR001254">
    <property type="entry name" value="Trypsin_dom"/>
</dbReference>
<feature type="domain" description="EGF-like" evidence="16">
    <location>
        <begin position="356"/>
        <end position="392"/>
    </location>
</feature>
<dbReference type="PROSITE" id="PS01187">
    <property type="entry name" value="EGF_CA"/>
    <property type="match status" value="1"/>
</dbReference>
<dbReference type="SUPFAM" id="SSF57630">
    <property type="entry name" value="GLA-domain"/>
    <property type="match status" value="2"/>
</dbReference>
<dbReference type="Ensembl" id="ENSNNAT00000028633.1">
    <property type="protein sequence ID" value="ENSNNAP00000027330.1"/>
    <property type="gene ID" value="ENSNNAG00000017693.1"/>
</dbReference>
<dbReference type="InterPro" id="IPR001881">
    <property type="entry name" value="EGF-like_Ca-bd_dom"/>
</dbReference>
<dbReference type="InterPro" id="IPR050442">
    <property type="entry name" value="Peptidase_S1_coag_factors"/>
</dbReference>
<feature type="domain" description="Gla" evidence="18">
    <location>
        <begin position="40"/>
        <end position="86"/>
    </location>
</feature>
<dbReference type="EC" id="3.4.21.6" evidence="3"/>
<dbReference type="InterPro" id="IPR000294">
    <property type="entry name" value="GLA_domain"/>
</dbReference>
<evidence type="ECO:0000256" key="5">
    <source>
        <dbReference type="ARBA" id="ARBA00022525"/>
    </source>
</evidence>
<dbReference type="SUPFAM" id="SSF50494">
    <property type="entry name" value="Trypsin-like serine proteases"/>
    <property type="match status" value="2"/>
</dbReference>
<evidence type="ECO:0000256" key="14">
    <source>
        <dbReference type="PROSITE-ProRule" id="PRU00076"/>
    </source>
</evidence>
<evidence type="ECO:0000256" key="15">
    <source>
        <dbReference type="SAM" id="SignalP"/>
    </source>
</evidence>
<dbReference type="Pfam" id="PF00089">
    <property type="entry name" value="Trypsin"/>
    <property type="match status" value="2"/>
</dbReference>
<evidence type="ECO:0000256" key="9">
    <source>
        <dbReference type="ARBA" id="ARBA00022737"/>
    </source>
</evidence>
<evidence type="ECO:0000256" key="3">
    <source>
        <dbReference type="ARBA" id="ARBA00012181"/>
    </source>
</evidence>
<evidence type="ECO:0000256" key="10">
    <source>
        <dbReference type="ARBA" id="ARBA00022801"/>
    </source>
</evidence>
<dbReference type="GO" id="GO:0044469">
    <property type="term" value="P:venom-mediated blood coagulation"/>
    <property type="evidence" value="ECO:0007669"/>
    <property type="project" value="UniProtKB-ARBA"/>
</dbReference>
<dbReference type="Pfam" id="PF00594">
    <property type="entry name" value="Gla"/>
    <property type="match status" value="2"/>
</dbReference>
<dbReference type="Pfam" id="PF12662">
    <property type="entry name" value="cEGF"/>
    <property type="match status" value="1"/>
</dbReference>
<comment type="catalytic activity">
    <reaction evidence="1">
        <text>Selective cleavage of Arg-|-Thr and then Arg-|-Ile bonds in prothrombin to form thrombin.</text>
        <dbReference type="EC" id="3.4.21.6"/>
    </reaction>
</comment>
<keyword evidence="10" id="KW-0378">Hydrolase</keyword>
<sequence>MAPQLLLCLILTFLWSLPEAESNVFLKSKVANRFLQRTRRANSLFEEIKSGNIERECNEERCSKEEAREAFEDNEKTEAFWNVYVDGDQCLSNPCHYGGTCKDGIGNYTCTCLAGYQGKNCDYLIYKSCRVDNGDCWHFCKPVQNDVQCSCAESYLLGDDGHSCVAGGDYSCGRNIKARNKREASLPDFETKFSEGYDAIDENNFVETPTNFSSLVPTVQSQNATLLRKSDNPSPEVRVVNGTDCKLGECPWQALLLNDQGDGFCGGTILSPFYVLTAAHCINQTKHITVVVVFLETEDANQVLTRSRRGAFMFFEEILQGDLERECLEERCSYEEAREAFENIEKTDEFWSVYSGGIRCSSSPCLHNGTCRDTIRGYTCNCRDDFEGVNCAFAKNECRHEIFTGCQQFCYPEFNFYRCSCAQGYQLGEDDKSCIAQDECACGRFQEPLSCPPHPADREFPWQVLLLNSEGKWICGGVLLKTNFVLTTAECAVLKAIVTTNEYTFTCSGINQLQGLNQVIPVKESNIHLRYDNTTGENNLALLELSSQIDCDRNHLPICIPERDFAEHVLISQMEGSLSGWNANRSYLTPSLVQQPISYLSDNDCKQIINRNLITRKFCGHSQVQAKEKLVGGSFIAVPYKGTWFLTGVLEPWATETVNWKTFIFTKTSRYTMWFKRIMGL</sequence>
<dbReference type="FunFam" id="2.10.25.10:FF:000480">
    <property type="entry name" value="Protein Z, vitamin K-dependent plasma glycoprotein"/>
    <property type="match status" value="1"/>
</dbReference>
<gene>
    <name evidence="19" type="primary">F10</name>
</gene>
<dbReference type="GO" id="GO:0005615">
    <property type="term" value="C:extracellular space"/>
    <property type="evidence" value="ECO:0007669"/>
    <property type="project" value="TreeGrafter"/>
</dbReference>
<dbReference type="GO" id="GO:0007596">
    <property type="term" value="P:blood coagulation"/>
    <property type="evidence" value="ECO:0007669"/>
    <property type="project" value="TreeGrafter"/>
</dbReference>
<evidence type="ECO:0000259" key="17">
    <source>
        <dbReference type="PROSITE" id="PS50240"/>
    </source>
</evidence>
<dbReference type="CDD" id="cd00054">
    <property type="entry name" value="EGF_CA"/>
    <property type="match status" value="2"/>
</dbReference>
<reference evidence="19" key="1">
    <citation type="submission" date="2025-08" db="UniProtKB">
        <authorList>
            <consortium name="Ensembl"/>
        </authorList>
    </citation>
    <scope>IDENTIFICATION</scope>
</reference>
<evidence type="ECO:0000313" key="19">
    <source>
        <dbReference type="Ensembl" id="ENSNNAP00000027330.1"/>
    </source>
</evidence>
<dbReference type="InterPro" id="IPR009003">
    <property type="entry name" value="Peptidase_S1_PA"/>
</dbReference>
<dbReference type="Gene3D" id="2.40.10.10">
    <property type="entry name" value="Trypsin-like serine proteases"/>
    <property type="match status" value="4"/>
</dbReference>
<dbReference type="PANTHER" id="PTHR24278">
    <property type="entry name" value="COAGULATION FACTOR"/>
    <property type="match status" value="1"/>
</dbReference>
<dbReference type="SMART" id="SM00181">
    <property type="entry name" value="EGF"/>
    <property type="match status" value="4"/>
</dbReference>
<dbReference type="OrthoDB" id="7726766at2759"/>
<dbReference type="InterPro" id="IPR000742">
    <property type="entry name" value="EGF"/>
</dbReference>
<name>A0A8C6YGW7_NAJNA</name>
<keyword evidence="11" id="KW-0106">Calcium</keyword>
<dbReference type="PROSITE" id="PS00011">
    <property type="entry name" value="GLA_1"/>
    <property type="match status" value="2"/>
</dbReference>
<dbReference type="FunFam" id="2.10.25.10:FF:000162">
    <property type="entry name" value="Coagulation factor X (Predicted)"/>
    <property type="match status" value="1"/>
</dbReference>
<evidence type="ECO:0000313" key="20">
    <source>
        <dbReference type="Proteomes" id="UP000694559"/>
    </source>
</evidence>
<dbReference type="Gene3D" id="4.10.740.10">
    <property type="entry name" value="Coagulation Factor IX"/>
    <property type="match status" value="2"/>
</dbReference>
<feature type="chain" id="PRO_5034192166" description="coagulation factor Xa" evidence="15">
    <location>
        <begin position="23"/>
        <end position="681"/>
    </location>
</feature>
<evidence type="ECO:0000256" key="2">
    <source>
        <dbReference type="ARBA" id="ARBA00004613"/>
    </source>
</evidence>
<evidence type="ECO:0000256" key="13">
    <source>
        <dbReference type="ARBA" id="ARBA00023180"/>
    </source>
</evidence>
<dbReference type="Proteomes" id="UP000694559">
    <property type="component" value="Unplaced"/>
</dbReference>
<dbReference type="GO" id="GO:0006508">
    <property type="term" value="P:proteolysis"/>
    <property type="evidence" value="ECO:0007669"/>
    <property type="project" value="UniProtKB-KW"/>
</dbReference>
<accession>A0A8C6YGW7</accession>
<dbReference type="FunFam" id="2.10.25.10:FF:000122">
    <property type="entry name" value="Protein crumbs homolog 2"/>
    <property type="match status" value="1"/>
</dbReference>
<dbReference type="SMART" id="SM00069">
    <property type="entry name" value="GLA"/>
    <property type="match status" value="2"/>
</dbReference>
<evidence type="ECO:0000256" key="8">
    <source>
        <dbReference type="ARBA" id="ARBA00022729"/>
    </source>
</evidence>
<keyword evidence="4" id="KW-0301">Gamma-carboxyglutamic acid</keyword>
<evidence type="ECO:0000256" key="7">
    <source>
        <dbReference type="ARBA" id="ARBA00022670"/>
    </source>
</evidence>
<feature type="disulfide bond" evidence="14">
    <location>
        <begin position="112"/>
        <end position="121"/>
    </location>
</feature>
<evidence type="ECO:0000256" key="4">
    <source>
        <dbReference type="ARBA" id="ARBA00022479"/>
    </source>
</evidence>
<dbReference type="SMART" id="SM00020">
    <property type="entry name" value="Tryp_SPc"/>
    <property type="match status" value="1"/>
</dbReference>
<organism evidence="19 20">
    <name type="scientific">Naja naja</name>
    <name type="common">Indian cobra</name>
    <dbReference type="NCBI Taxonomy" id="35670"/>
    <lineage>
        <taxon>Eukaryota</taxon>
        <taxon>Metazoa</taxon>
        <taxon>Chordata</taxon>
        <taxon>Craniata</taxon>
        <taxon>Vertebrata</taxon>
        <taxon>Euteleostomi</taxon>
        <taxon>Lepidosauria</taxon>
        <taxon>Squamata</taxon>
        <taxon>Bifurcata</taxon>
        <taxon>Unidentata</taxon>
        <taxon>Episquamata</taxon>
        <taxon>Toxicofera</taxon>
        <taxon>Serpentes</taxon>
        <taxon>Colubroidea</taxon>
        <taxon>Elapidae</taxon>
        <taxon>Elapinae</taxon>
        <taxon>Naja</taxon>
    </lineage>
</organism>
<evidence type="ECO:0000256" key="11">
    <source>
        <dbReference type="ARBA" id="ARBA00022837"/>
    </source>
</evidence>
<evidence type="ECO:0000256" key="6">
    <source>
        <dbReference type="ARBA" id="ARBA00022536"/>
    </source>
</evidence>
<keyword evidence="12 14" id="KW-1015">Disulfide bond</keyword>
<dbReference type="InterPro" id="IPR000152">
    <property type="entry name" value="EGF-type_Asp/Asn_hydroxyl_site"/>
</dbReference>
<dbReference type="PROSITE" id="PS50240">
    <property type="entry name" value="TRYPSIN_DOM"/>
    <property type="match status" value="1"/>
</dbReference>
<dbReference type="GO" id="GO:0004252">
    <property type="term" value="F:serine-type endopeptidase activity"/>
    <property type="evidence" value="ECO:0007669"/>
    <property type="project" value="UniProtKB-EC"/>
</dbReference>
<feature type="disulfide bond" evidence="14">
    <location>
        <begin position="382"/>
        <end position="391"/>
    </location>
</feature>
<keyword evidence="7" id="KW-0645">Protease</keyword>
<dbReference type="SMART" id="SM00179">
    <property type="entry name" value="EGF_CA"/>
    <property type="match status" value="3"/>
</dbReference>
<evidence type="ECO:0000256" key="1">
    <source>
        <dbReference type="ARBA" id="ARBA00001239"/>
    </source>
</evidence>
<dbReference type="AlphaFoldDB" id="A0A8C6YGW7"/>
<evidence type="ECO:0000259" key="18">
    <source>
        <dbReference type="PROSITE" id="PS50998"/>
    </source>
</evidence>
<dbReference type="PROSITE" id="PS50998">
    <property type="entry name" value="GLA_2"/>
    <property type="match status" value="2"/>
</dbReference>
<dbReference type="InterPro" id="IPR035972">
    <property type="entry name" value="GLA-like_dom_SF"/>
</dbReference>
<dbReference type="InterPro" id="IPR017857">
    <property type="entry name" value="Coagulation_fac-like_Gla_dom"/>
</dbReference>
<keyword evidence="6 14" id="KW-0245">EGF-like domain</keyword>
<feature type="signal peptide" evidence="15">
    <location>
        <begin position="1"/>
        <end position="22"/>
    </location>
</feature>
<keyword evidence="5" id="KW-0964">Secreted</keyword>
<keyword evidence="20" id="KW-1185">Reference proteome</keyword>
<dbReference type="PROSITE" id="PS00010">
    <property type="entry name" value="ASX_HYDROXYL"/>
    <property type="match status" value="2"/>
</dbReference>
<dbReference type="PRINTS" id="PR00010">
    <property type="entry name" value="EGFBLOOD"/>
</dbReference>
<dbReference type="PROSITE" id="PS01186">
    <property type="entry name" value="EGF_2"/>
    <property type="match status" value="1"/>
</dbReference>
<dbReference type="Pfam" id="PF14670">
    <property type="entry name" value="FXa_inhibition"/>
    <property type="match status" value="1"/>
</dbReference>
<dbReference type="PROSITE" id="PS00022">
    <property type="entry name" value="EGF_1"/>
    <property type="match status" value="2"/>
</dbReference>
<keyword evidence="13" id="KW-0325">Glycoprotein</keyword>
<dbReference type="InterPro" id="IPR018097">
    <property type="entry name" value="EGF_Ca-bd_CS"/>
</dbReference>
<dbReference type="SUPFAM" id="SSF57196">
    <property type="entry name" value="EGF/Laminin"/>
    <property type="match status" value="2"/>
</dbReference>
<dbReference type="FunFam" id="2.10.25.10:FF:000513">
    <property type="entry name" value="Coagulation factor VII"/>
    <property type="match status" value="1"/>
</dbReference>
<dbReference type="Pfam" id="PF00008">
    <property type="entry name" value="EGF"/>
    <property type="match status" value="2"/>
</dbReference>
<dbReference type="PROSITE" id="PS50026">
    <property type="entry name" value="EGF_3"/>
    <property type="match status" value="2"/>
</dbReference>
<dbReference type="Gene3D" id="2.10.25.10">
    <property type="entry name" value="Laminin"/>
    <property type="match status" value="4"/>
</dbReference>
<evidence type="ECO:0000259" key="16">
    <source>
        <dbReference type="PROSITE" id="PS50026"/>
    </source>
</evidence>
<dbReference type="PRINTS" id="PR00001">
    <property type="entry name" value="GLABLOOD"/>
</dbReference>
<evidence type="ECO:0000256" key="12">
    <source>
        <dbReference type="ARBA" id="ARBA00023157"/>
    </source>
</evidence>
<feature type="domain" description="Peptidase S1" evidence="17">
    <location>
        <begin position="459"/>
        <end position="680"/>
    </location>
</feature>
<dbReference type="FunFam" id="4.10.740.10:FF:000001">
    <property type="entry name" value="vitamin K-dependent protein S"/>
    <property type="match status" value="2"/>
</dbReference>
<dbReference type="PANTHER" id="PTHR24278:SF20">
    <property type="entry name" value="VITAMIN K-DEPENDENT PROTEIN Z"/>
    <property type="match status" value="1"/>
</dbReference>
<dbReference type="GeneTree" id="ENSGT00940000157694"/>
<dbReference type="GO" id="GO:0005509">
    <property type="term" value="F:calcium ion binding"/>
    <property type="evidence" value="ECO:0007669"/>
    <property type="project" value="InterPro"/>
</dbReference>
<feature type="domain" description="Gla" evidence="18">
    <location>
        <begin position="310"/>
        <end position="356"/>
    </location>
</feature>
<dbReference type="InterPro" id="IPR026823">
    <property type="entry name" value="cEGF"/>
</dbReference>
<protein>
    <recommendedName>
        <fullName evidence="3">coagulation factor Xa</fullName>
        <ecNumber evidence="3">3.4.21.6</ecNumber>
    </recommendedName>
</protein>